<accession>A0A7J7ILM3</accession>
<dbReference type="GO" id="GO:0006952">
    <property type="term" value="P:defense response"/>
    <property type="evidence" value="ECO:0007669"/>
    <property type="project" value="InterPro"/>
</dbReference>
<name>A0A7J7ILM3_9RHOD</name>
<evidence type="ECO:0000313" key="4">
    <source>
        <dbReference type="Proteomes" id="UP000530660"/>
    </source>
</evidence>
<keyword evidence="2" id="KW-1133">Transmembrane helix</keyword>
<dbReference type="EMBL" id="VWRR01000005">
    <property type="protein sequence ID" value="KAF6003948.1"/>
    <property type="molecule type" value="Genomic_DNA"/>
</dbReference>
<reference evidence="3 4" key="1">
    <citation type="journal article" date="2020" name="J. Phycol.">
        <title>Comparative genome analysis reveals Cyanidiococcus gen. nov., a new extremophilic red algal genus sister to Cyanidioschyzon (Cyanidioschyzonaceae, Rhodophyta).</title>
        <authorList>
            <person name="Liu S.-L."/>
            <person name="Chiang Y.-R."/>
            <person name="Yoon H.S."/>
            <person name="Fu H.-Y."/>
        </authorList>
    </citation>
    <scope>NUCLEOTIDE SEQUENCE [LARGE SCALE GENOMIC DNA]</scope>
    <source>
        <strain evidence="3 4">THAL066</strain>
    </source>
</reference>
<feature type="transmembrane region" description="Helical" evidence="2">
    <location>
        <begin position="168"/>
        <end position="186"/>
    </location>
</feature>
<dbReference type="OrthoDB" id="424372at2759"/>
<evidence type="ECO:0000256" key="1">
    <source>
        <dbReference type="SAM" id="Coils"/>
    </source>
</evidence>
<proteinExistence type="predicted"/>
<dbReference type="AlphaFoldDB" id="A0A7J7ILM3"/>
<dbReference type="Proteomes" id="UP000530660">
    <property type="component" value="Unassembled WGS sequence"/>
</dbReference>
<keyword evidence="2" id="KW-0812">Transmembrane</keyword>
<feature type="transmembrane region" description="Helical" evidence="2">
    <location>
        <begin position="141"/>
        <end position="162"/>
    </location>
</feature>
<dbReference type="PANTHER" id="PTHR36359:SF1">
    <property type="entry name" value="PROTEIN RESISTANCE TO PHYTOPHTHORA 1, CHLOROPLASTIC"/>
    <property type="match status" value="1"/>
</dbReference>
<sequence>MFVACSPRTTYSGRAPATHKCFVKTPRFFRRAQFARCLKRPQRVRVRCATETTEPGDAVLDGADSLEATVRRELEAQGIELDQLLNPSKVISLERKIRDYRVKLGEVSTTRTTSEKERLERRLSKAQRELEQEKRAIMRQWLKNLFVAQGVLTALLGGWMAFESSLPLYLRALGFWMIWLFTIPSLRARKPSTAEKNALNVSFLLAPLMNLFLPMIVKDPGQLWAAQVIQLLGCYLYYGVWASVPEKSTTSPSASTQANAFRKRPAIRLPSVLRWLDWGSWR</sequence>
<keyword evidence="4" id="KW-1185">Reference proteome</keyword>
<feature type="transmembrane region" description="Helical" evidence="2">
    <location>
        <begin position="223"/>
        <end position="244"/>
    </location>
</feature>
<comment type="caution">
    <text evidence="3">The sequence shown here is derived from an EMBL/GenBank/DDBJ whole genome shotgun (WGS) entry which is preliminary data.</text>
</comment>
<dbReference type="InterPro" id="IPR044966">
    <property type="entry name" value="RPH1"/>
</dbReference>
<evidence type="ECO:0000313" key="3">
    <source>
        <dbReference type="EMBL" id="KAF6003948.1"/>
    </source>
</evidence>
<feature type="coiled-coil region" evidence="1">
    <location>
        <begin position="109"/>
        <end position="140"/>
    </location>
</feature>
<feature type="transmembrane region" description="Helical" evidence="2">
    <location>
        <begin position="198"/>
        <end position="217"/>
    </location>
</feature>
<evidence type="ECO:0000256" key="2">
    <source>
        <dbReference type="SAM" id="Phobius"/>
    </source>
</evidence>
<protein>
    <submittedName>
        <fullName evidence="3">Uncharacterized protein</fullName>
    </submittedName>
</protein>
<dbReference type="PANTHER" id="PTHR36359">
    <property type="entry name" value="PROTEIN RESISTANCE TO PHYTOPHTHORA 1, CHLOROPLASTIC"/>
    <property type="match status" value="1"/>
</dbReference>
<organism evidence="3 4">
    <name type="scientific">Cyanidiococcus yangmingshanensis</name>
    <dbReference type="NCBI Taxonomy" id="2690220"/>
    <lineage>
        <taxon>Eukaryota</taxon>
        <taxon>Rhodophyta</taxon>
        <taxon>Bangiophyceae</taxon>
        <taxon>Cyanidiales</taxon>
        <taxon>Cyanidiaceae</taxon>
        <taxon>Cyanidiococcus</taxon>
    </lineage>
</organism>
<keyword evidence="2" id="KW-0472">Membrane</keyword>
<gene>
    <name evidence="3" type="ORF">F1559_004284</name>
</gene>
<keyword evidence="1" id="KW-0175">Coiled coil</keyword>